<feature type="compositionally biased region" description="Basic and acidic residues" evidence="1">
    <location>
        <begin position="210"/>
        <end position="228"/>
    </location>
</feature>
<feature type="non-terminal residue" evidence="2">
    <location>
        <position position="1"/>
    </location>
</feature>
<dbReference type="AlphaFoldDB" id="V8N642"/>
<protein>
    <submittedName>
        <fullName evidence="2">Uncharacterized protein</fullName>
    </submittedName>
</protein>
<accession>V8N642</accession>
<sequence>MVEGLLLEQGDGLEDLQVPIQLYSDPEEIKYKQEFTGLSYIIPLDQVEYILEADETTGTFIWQTLTGLFYSKVATSATRSTFSVWRFGENTREASLHPPQRRSGTWEWNSQPGGMKRSLSCQTELALFSNSCSLILGGKKGRERKGREGGRQEERQRRKKRKEGRKINKGKEGKKKEKEKKKGGEKKRNIERKREKEGREREGGKKKKKEREGGRGREQEKERKKERK</sequence>
<dbReference type="EMBL" id="AZIM01007766">
    <property type="protein sequence ID" value="ETE57774.1"/>
    <property type="molecule type" value="Genomic_DNA"/>
</dbReference>
<organism evidence="2 3">
    <name type="scientific">Ophiophagus hannah</name>
    <name type="common">King cobra</name>
    <name type="synonym">Naja hannah</name>
    <dbReference type="NCBI Taxonomy" id="8665"/>
    <lineage>
        <taxon>Eukaryota</taxon>
        <taxon>Metazoa</taxon>
        <taxon>Chordata</taxon>
        <taxon>Craniata</taxon>
        <taxon>Vertebrata</taxon>
        <taxon>Euteleostomi</taxon>
        <taxon>Lepidosauria</taxon>
        <taxon>Squamata</taxon>
        <taxon>Bifurcata</taxon>
        <taxon>Unidentata</taxon>
        <taxon>Episquamata</taxon>
        <taxon>Toxicofera</taxon>
        <taxon>Serpentes</taxon>
        <taxon>Colubroidea</taxon>
        <taxon>Elapidae</taxon>
        <taxon>Elapinae</taxon>
        <taxon>Ophiophagus</taxon>
    </lineage>
</organism>
<feature type="compositionally biased region" description="Basic and acidic residues" evidence="1">
    <location>
        <begin position="145"/>
        <end position="156"/>
    </location>
</feature>
<comment type="caution">
    <text evidence="2">The sequence shown here is derived from an EMBL/GenBank/DDBJ whole genome shotgun (WGS) entry which is preliminary data.</text>
</comment>
<dbReference type="Proteomes" id="UP000018936">
    <property type="component" value="Unassembled WGS sequence"/>
</dbReference>
<feature type="compositionally biased region" description="Polar residues" evidence="1">
    <location>
        <begin position="102"/>
        <end position="112"/>
    </location>
</feature>
<evidence type="ECO:0000313" key="2">
    <source>
        <dbReference type="EMBL" id="ETE57774.1"/>
    </source>
</evidence>
<feature type="compositionally biased region" description="Basic and acidic residues" evidence="1">
    <location>
        <begin position="165"/>
        <end position="203"/>
    </location>
</feature>
<proteinExistence type="predicted"/>
<feature type="region of interest" description="Disordered" evidence="1">
    <location>
        <begin position="138"/>
        <end position="228"/>
    </location>
</feature>
<gene>
    <name evidence="2" type="ORF">L345_16508</name>
</gene>
<evidence type="ECO:0000256" key="1">
    <source>
        <dbReference type="SAM" id="MobiDB-lite"/>
    </source>
</evidence>
<name>V8N642_OPHHA</name>
<feature type="region of interest" description="Disordered" evidence="1">
    <location>
        <begin position="93"/>
        <end position="115"/>
    </location>
</feature>
<reference evidence="2 3" key="1">
    <citation type="journal article" date="2013" name="Proc. Natl. Acad. Sci. U.S.A.">
        <title>The king cobra genome reveals dynamic gene evolution and adaptation in the snake venom system.</title>
        <authorList>
            <person name="Vonk F.J."/>
            <person name="Casewell N.R."/>
            <person name="Henkel C.V."/>
            <person name="Heimberg A.M."/>
            <person name="Jansen H.J."/>
            <person name="McCleary R.J."/>
            <person name="Kerkkamp H.M."/>
            <person name="Vos R.A."/>
            <person name="Guerreiro I."/>
            <person name="Calvete J.J."/>
            <person name="Wuster W."/>
            <person name="Woods A.E."/>
            <person name="Logan J.M."/>
            <person name="Harrison R.A."/>
            <person name="Castoe T.A."/>
            <person name="de Koning A.P."/>
            <person name="Pollock D.D."/>
            <person name="Yandell M."/>
            <person name="Calderon D."/>
            <person name="Renjifo C."/>
            <person name="Currier R.B."/>
            <person name="Salgado D."/>
            <person name="Pla D."/>
            <person name="Sanz L."/>
            <person name="Hyder A.S."/>
            <person name="Ribeiro J.M."/>
            <person name="Arntzen J.W."/>
            <person name="van den Thillart G.E."/>
            <person name="Boetzer M."/>
            <person name="Pirovano W."/>
            <person name="Dirks R.P."/>
            <person name="Spaink H.P."/>
            <person name="Duboule D."/>
            <person name="McGlinn E."/>
            <person name="Kini R.M."/>
            <person name="Richardson M.K."/>
        </authorList>
    </citation>
    <scope>NUCLEOTIDE SEQUENCE</scope>
    <source>
        <tissue evidence="2">Blood</tissue>
    </source>
</reference>
<keyword evidence="3" id="KW-1185">Reference proteome</keyword>
<evidence type="ECO:0000313" key="3">
    <source>
        <dbReference type="Proteomes" id="UP000018936"/>
    </source>
</evidence>